<dbReference type="EMBL" id="HG671173">
    <property type="protein sequence ID" value="CDI80281.1"/>
    <property type="molecule type" value="Genomic_DNA"/>
</dbReference>
<evidence type="ECO:0000313" key="6">
    <source>
        <dbReference type="EMBL" id="CDI80281.1"/>
    </source>
</evidence>
<dbReference type="GeneID" id="25269506"/>
<dbReference type="GO" id="GO:0035735">
    <property type="term" value="P:intraciliary transport involved in cilium assembly"/>
    <property type="evidence" value="ECO:0007669"/>
    <property type="project" value="TreeGrafter"/>
</dbReference>
<comment type="similarity">
    <text evidence="2">Belongs to the IFT56 family.</text>
</comment>
<dbReference type="InterPro" id="IPR011990">
    <property type="entry name" value="TPR-like_helical_dom_sf"/>
</dbReference>
<dbReference type="PANTHER" id="PTHR14781:SF0">
    <property type="entry name" value="INTRAFLAGELLAR TRANSPORT PROTEIN 56"/>
    <property type="match status" value="1"/>
</dbReference>
<keyword evidence="7" id="KW-1185">Reference proteome</keyword>
<dbReference type="GO" id="GO:0120170">
    <property type="term" value="F:intraciliary transport particle B binding"/>
    <property type="evidence" value="ECO:0007669"/>
    <property type="project" value="TreeGrafter"/>
</dbReference>
<organism evidence="6 7">
    <name type="scientific">Eimeria acervulina</name>
    <name type="common">Coccidian parasite</name>
    <dbReference type="NCBI Taxonomy" id="5801"/>
    <lineage>
        <taxon>Eukaryota</taxon>
        <taxon>Sar</taxon>
        <taxon>Alveolata</taxon>
        <taxon>Apicomplexa</taxon>
        <taxon>Conoidasida</taxon>
        <taxon>Coccidia</taxon>
        <taxon>Eucoccidiorida</taxon>
        <taxon>Eimeriorina</taxon>
        <taxon>Eimeriidae</taxon>
        <taxon>Eimeria</taxon>
    </lineage>
</organism>
<evidence type="ECO:0000313" key="7">
    <source>
        <dbReference type="Proteomes" id="UP000018050"/>
    </source>
</evidence>
<dbReference type="Gene3D" id="1.25.40.10">
    <property type="entry name" value="Tetratricopeptide repeat domain"/>
    <property type="match status" value="1"/>
</dbReference>
<keyword evidence="4" id="KW-0802">TPR repeat</keyword>
<dbReference type="AlphaFoldDB" id="U6GJ61"/>
<evidence type="ECO:0000256" key="3">
    <source>
        <dbReference type="ARBA" id="ARBA00022737"/>
    </source>
</evidence>
<name>U6GJ61_EIMAC</name>
<gene>
    <name evidence="6" type="ORF">EAH_00014360</name>
</gene>
<dbReference type="PANTHER" id="PTHR14781">
    <property type="entry name" value="INTRAFLAGELLAR TRANSPORT PROTEIN 56"/>
    <property type="match status" value="1"/>
</dbReference>
<dbReference type="GO" id="GO:0030992">
    <property type="term" value="C:intraciliary transport particle B"/>
    <property type="evidence" value="ECO:0007669"/>
    <property type="project" value="TreeGrafter"/>
</dbReference>
<proteinExistence type="inferred from homology"/>
<evidence type="ECO:0000256" key="2">
    <source>
        <dbReference type="ARBA" id="ARBA00007834"/>
    </source>
</evidence>
<keyword evidence="5" id="KW-0966">Cell projection</keyword>
<dbReference type="GO" id="GO:0035720">
    <property type="term" value="P:intraciliary anterograde transport"/>
    <property type="evidence" value="ECO:0007669"/>
    <property type="project" value="TreeGrafter"/>
</dbReference>
<dbReference type="InterPro" id="IPR030511">
    <property type="entry name" value="TTC26"/>
</dbReference>
<dbReference type="Proteomes" id="UP000018050">
    <property type="component" value="Unassembled WGS sequence"/>
</dbReference>
<evidence type="ECO:0000256" key="4">
    <source>
        <dbReference type="ARBA" id="ARBA00022803"/>
    </source>
</evidence>
<keyword evidence="3" id="KW-0677">Repeat</keyword>
<dbReference type="GO" id="GO:0036064">
    <property type="term" value="C:ciliary basal body"/>
    <property type="evidence" value="ECO:0007669"/>
    <property type="project" value="TreeGrafter"/>
</dbReference>
<dbReference type="GO" id="GO:0097546">
    <property type="term" value="C:ciliary base"/>
    <property type="evidence" value="ECO:0007669"/>
    <property type="project" value="TreeGrafter"/>
</dbReference>
<accession>U6GJ61</accession>
<sequence length="200" mass="23200">MAHYLKNDFKKAWEYGEQLKSIDSHHQPAFWWSLMTIAMSLGREEEALDCLLHIEDESYWQDELYQQWFVRLHIKAGLHREAFRLCLQQQGSAGFLKLMQQCAEDCHVLQHYSTALEAFSIILQLDPTPQHNQGFRAAAAGLVLHIAHGKETVETLPWLQQLLRSVDVPELDEIRGAADRLALHFAEQQQQKMLEETHEA</sequence>
<evidence type="ECO:0000256" key="5">
    <source>
        <dbReference type="ARBA" id="ARBA00023273"/>
    </source>
</evidence>
<dbReference type="OrthoDB" id="95390at2759"/>
<dbReference type="SUPFAM" id="SSF48452">
    <property type="entry name" value="TPR-like"/>
    <property type="match status" value="1"/>
</dbReference>
<reference evidence="6" key="1">
    <citation type="submission" date="2013-10" db="EMBL/GenBank/DDBJ databases">
        <title>Genomic analysis of the causative agents of coccidiosis in chickens.</title>
        <authorList>
            <person name="Reid A.J."/>
            <person name="Blake D."/>
            <person name="Billington K."/>
            <person name="Browne H."/>
            <person name="Dunn M."/>
            <person name="Hung S."/>
            <person name="Kawahara F."/>
            <person name="Miranda-Saavedra D."/>
            <person name="Mourier T."/>
            <person name="Nagra H."/>
            <person name="Otto T.D."/>
            <person name="Rawlings N."/>
            <person name="Sanchez A."/>
            <person name="Sanders M."/>
            <person name="Subramaniam C."/>
            <person name="Tay Y."/>
            <person name="Dear P."/>
            <person name="Doerig C."/>
            <person name="Gruber A."/>
            <person name="Parkinson J."/>
            <person name="Shirley M."/>
            <person name="Wan K.L."/>
            <person name="Berriman M."/>
            <person name="Tomley F."/>
            <person name="Pain A."/>
        </authorList>
    </citation>
    <scope>NUCLEOTIDE SEQUENCE [LARGE SCALE GENOMIC DNA]</scope>
    <source>
        <strain evidence="6">Houghton</strain>
    </source>
</reference>
<dbReference type="VEuPathDB" id="ToxoDB:EAH_00014360"/>
<protein>
    <submittedName>
        <fullName evidence="6">Uncharacterized protein</fullName>
    </submittedName>
</protein>
<comment type="subcellular location">
    <subcellularLocation>
        <location evidence="1">Cell projection</location>
        <location evidence="1">Cilium</location>
    </subcellularLocation>
</comment>
<evidence type="ECO:0000256" key="1">
    <source>
        <dbReference type="ARBA" id="ARBA00004138"/>
    </source>
</evidence>
<reference evidence="6" key="2">
    <citation type="submission" date="2013-10" db="EMBL/GenBank/DDBJ databases">
        <authorList>
            <person name="Aslett M."/>
        </authorList>
    </citation>
    <scope>NUCLEOTIDE SEQUENCE [LARGE SCALE GENOMIC DNA]</scope>
    <source>
        <strain evidence="6">Houghton</strain>
    </source>
</reference>
<dbReference type="RefSeq" id="XP_013249738.1">
    <property type="nucleotide sequence ID" value="XM_013394284.1"/>
</dbReference>